<accession>A0A4S2CVQ2</accession>
<dbReference type="OrthoDB" id="6008414at2"/>
<evidence type="ECO:0000313" key="2">
    <source>
        <dbReference type="Proteomes" id="UP000306631"/>
    </source>
</evidence>
<name>A0A4S2CVQ2_STEMA</name>
<evidence type="ECO:0000313" key="1">
    <source>
        <dbReference type="EMBL" id="TGY33029.1"/>
    </source>
</evidence>
<reference evidence="1 2" key="1">
    <citation type="submission" date="2019-04" db="EMBL/GenBank/DDBJ databases">
        <title>Microbes associate with the intestines of laboratory mice.</title>
        <authorList>
            <person name="Navarre W."/>
            <person name="Wong E."/>
            <person name="Huang K."/>
            <person name="Tropini C."/>
            <person name="Ng K."/>
            <person name="Yu B."/>
        </authorList>
    </citation>
    <scope>NUCLEOTIDE SEQUENCE [LARGE SCALE GENOMIC DNA]</scope>
    <source>
        <strain evidence="1 2">NM62_B4-13</strain>
    </source>
</reference>
<dbReference type="Proteomes" id="UP000306631">
    <property type="component" value="Unassembled WGS sequence"/>
</dbReference>
<gene>
    <name evidence="1" type="ORF">E5352_13940</name>
</gene>
<sequence length="75" mass="8177">MWLRNILGRVLSGRKAPLDLAMTVEKRPGAFSHKAFREFTPPANLQRGGAFRLAPRAGDRLGRIGIIPATGVKVP</sequence>
<proteinExistence type="predicted"/>
<protein>
    <submittedName>
        <fullName evidence="1">Uncharacterized protein</fullName>
    </submittedName>
</protein>
<comment type="caution">
    <text evidence="1">The sequence shown here is derived from an EMBL/GenBank/DDBJ whole genome shotgun (WGS) entry which is preliminary data.</text>
</comment>
<organism evidence="1 2">
    <name type="scientific">Stenotrophomonas maltophilia</name>
    <name type="common">Pseudomonas maltophilia</name>
    <name type="synonym">Xanthomonas maltophilia</name>
    <dbReference type="NCBI Taxonomy" id="40324"/>
    <lineage>
        <taxon>Bacteria</taxon>
        <taxon>Pseudomonadati</taxon>
        <taxon>Pseudomonadota</taxon>
        <taxon>Gammaproteobacteria</taxon>
        <taxon>Lysobacterales</taxon>
        <taxon>Lysobacteraceae</taxon>
        <taxon>Stenotrophomonas</taxon>
        <taxon>Stenotrophomonas maltophilia group</taxon>
    </lineage>
</organism>
<dbReference type="AlphaFoldDB" id="A0A4S2CVQ2"/>
<dbReference type="EMBL" id="SRYW01000012">
    <property type="protein sequence ID" value="TGY33029.1"/>
    <property type="molecule type" value="Genomic_DNA"/>
</dbReference>